<gene>
    <name evidence="3" type="ORF">NGRA_1253</name>
</gene>
<evidence type="ECO:0000256" key="1">
    <source>
        <dbReference type="SAM" id="MobiDB-lite"/>
    </source>
</evidence>
<feature type="region of interest" description="Disordered" evidence="1">
    <location>
        <begin position="1"/>
        <end position="33"/>
    </location>
</feature>
<dbReference type="OrthoDB" id="5588096at2759"/>
<protein>
    <recommendedName>
        <fullName evidence="2">GIT Spa2 homology (SHD) domain-containing protein</fullName>
    </recommendedName>
</protein>
<feature type="domain" description="GIT Spa2 homology (SHD)" evidence="2">
    <location>
        <begin position="59"/>
        <end position="89"/>
    </location>
</feature>
<keyword evidence="4" id="KW-1185">Reference proteome</keyword>
<organism evidence="3 4">
    <name type="scientific">Nosema granulosis</name>
    <dbReference type="NCBI Taxonomy" id="83296"/>
    <lineage>
        <taxon>Eukaryota</taxon>
        <taxon>Fungi</taxon>
        <taxon>Fungi incertae sedis</taxon>
        <taxon>Microsporidia</taxon>
        <taxon>Nosematidae</taxon>
        <taxon>Nosema</taxon>
    </lineage>
</organism>
<evidence type="ECO:0000259" key="2">
    <source>
        <dbReference type="SMART" id="SM00555"/>
    </source>
</evidence>
<comment type="caution">
    <text evidence="3">The sequence shown here is derived from an EMBL/GenBank/DDBJ whole genome shotgun (WGS) entry which is preliminary data.</text>
</comment>
<sequence>MRMDNTGKISSAPRVYQDSSVDRNSEMSEEMDKDVVKYTLQSYIGSYTGSSNEEKKQAAVEKMENLPNGNFDELVGDVINEIHRRSGMAYDNRDKPMRVKLVKLRDDKFKNLAVDVLHVFNNRYFKNSKSDIKDEISNLGKLISILKVEEENGEEIIKETNEKMKFKLFVEYIKRFHNDKIVEHMESFINEAIELDLNNSFDILFNYKIFLKKIDNSKYKNLEEYKIYKSNIQRIEKMNLDTKTKKEMIKKEYLNISDLLVEKQFFSEETRIRDDVNYLINLLRRYSDNEKESASSLNSIHSNIINLTNRIADKAFYISYINKNTVRKLRDIADKNLEISTSKISFDEFVLEISKTIRTLLENIKS</sequence>
<reference evidence="3 4" key="1">
    <citation type="journal article" date="2020" name="Genome Biol. Evol.">
        <title>Comparative genomics of strictly vertically transmitted, feminizing microsporidia endosymbionts of amphipod crustaceans.</title>
        <authorList>
            <person name="Cormier A."/>
            <person name="Chebbi M.A."/>
            <person name="Giraud I."/>
            <person name="Wattier R."/>
            <person name="Teixeira M."/>
            <person name="Gilbert C."/>
            <person name="Rigaud T."/>
            <person name="Cordaux R."/>
        </authorList>
    </citation>
    <scope>NUCLEOTIDE SEQUENCE [LARGE SCALE GENOMIC DNA]</scope>
    <source>
        <strain evidence="3 4">Ou3-Ou53</strain>
    </source>
</reference>
<evidence type="ECO:0000313" key="4">
    <source>
        <dbReference type="Proteomes" id="UP000740883"/>
    </source>
</evidence>
<feature type="domain" description="GIT Spa2 homology (SHD)" evidence="2">
    <location>
        <begin position="97"/>
        <end position="127"/>
    </location>
</feature>
<evidence type="ECO:0000313" key="3">
    <source>
        <dbReference type="EMBL" id="KAF9763464.1"/>
    </source>
</evidence>
<dbReference type="EMBL" id="SBJO01000074">
    <property type="protein sequence ID" value="KAF9763464.1"/>
    <property type="molecule type" value="Genomic_DNA"/>
</dbReference>
<dbReference type="Proteomes" id="UP000740883">
    <property type="component" value="Unassembled WGS sequence"/>
</dbReference>
<dbReference type="SMART" id="SM00555">
    <property type="entry name" value="GIT"/>
    <property type="match status" value="2"/>
</dbReference>
<dbReference type="Pfam" id="PF08518">
    <property type="entry name" value="GIT_SHD"/>
    <property type="match status" value="1"/>
</dbReference>
<dbReference type="InterPro" id="IPR013724">
    <property type="entry name" value="GIT_SHD"/>
</dbReference>
<dbReference type="AlphaFoldDB" id="A0A9P6H0F0"/>
<proteinExistence type="predicted"/>
<name>A0A9P6H0F0_9MICR</name>
<accession>A0A9P6H0F0</accession>